<dbReference type="InterPro" id="IPR022684">
    <property type="entry name" value="Calpain_cysteine_protease"/>
</dbReference>
<dbReference type="Pfam" id="PF00648">
    <property type="entry name" value="Peptidase_C2"/>
    <property type="match status" value="1"/>
</dbReference>
<feature type="active site" evidence="5">
    <location>
        <position position="47"/>
    </location>
</feature>
<sequence>MAQTKYRKDPTGKFGGKQVTHKADTAPLYPGKLEVKQIIQGSQSGDCYLLSAINSILALPGGENFIRQRMVEKDGEVHVLLFDDSYKPHWIAIDKSLPTSPGVLSSGATWVRYLEKAYTAFHSGDYNQTLKSGKTTQALQTFLGRSTDSLSLPYQSKSTLADLYTKSIAGCSGQDVYTLIFLLRPMTNPATMQNIVKHVFNDNSALLADWWAWVKPNKKDWEKLLKTHPLTIEAFQAHLNKMQQKNPETCPKEAIQAVVTWLNTNKILPSRKSYGYEEEHLFSELKNAMEHDQPVVADPKNMPSKGIIPEHSYAIVGIRENPVTGKKFIVLRNPFPEDRSLISHFFLSGGRHTSETIDPKTGESKLKFSTTKNSTFEMELRDFTESFAYIDKGRSLEHVEFTPEQNETPTPN</sequence>
<dbReference type="OrthoDB" id="5647824at2"/>
<evidence type="ECO:0000313" key="8">
    <source>
        <dbReference type="Proteomes" id="UP000054695"/>
    </source>
</evidence>
<protein>
    <submittedName>
        <fullName evidence="7">Coiled-coil protein</fullName>
    </submittedName>
</protein>
<dbReference type="GO" id="GO:0006508">
    <property type="term" value="P:proteolysis"/>
    <property type="evidence" value="ECO:0007669"/>
    <property type="project" value="UniProtKB-KW"/>
</dbReference>
<comment type="similarity">
    <text evidence="1">Belongs to the peptidase C2 family.</text>
</comment>
<evidence type="ECO:0000256" key="1">
    <source>
        <dbReference type="ARBA" id="ARBA00007623"/>
    </source>
</evidence>
<dbReference type="AlphaFoldDB" id="A0A0W0RZW3"/>
<feature type="active site" evidence="5">
    <location>
        <position position="311"/>
    </location>
</feature>
<dbReference type="STRING" id="447.Lboz_0576"/>
<dbReference type="GO" id="GO:0004198">
    <property type="term" value="F:calcium-dependent cysteine-type endopeptidase activity"/>
    <property type="evidence" value="ECO:0007669"/>
    <property type="project" value="InterPro"/>
</dbReference>
<dbReference type="RefSeq" id="WP_058458267.1">
    <property type="nucleotide sequence ID" value="NZ_CAAAIY010000013.1"/>
</dbReference>
<name>A0A0W0RZW3_LEGBO</name>
<evidence type="ECO:0000256" key="2">
    <source>
        <dbReference type="ARBA" id="ARBA00022670"/>
    </source>
</evidence>
<dbReference type="Proteomes" id="UP000054695">
    <property type="component" value="Unassembled WGS sequence"/>
</dbReference>
<accession>A0A0W0RZW3</accession>
<dbReference type="PATRIC" id="fig|447.4.peg.622"/>
<keyword evidence="2 5" id="KW-0645">Protease</keyword>
<evidence type="ECO:0000256" key="5">
    <source>
        <dbReference type="PROSITE-ProRule" id="PRU00239"/>
    </source>
</evidence>
<feature type="domain" description="Calpain catalytic" evidence="6">
    <location>
        <begin position="37"/>
        <end position="391"/>
    </location>
</feature>
<dbReference type="EMBL" id="LNXU01000004">
    <property type="protein sequence ID" value="KTC76506.1"/>
    <property type="molecule type" value="Genomic_DNA"/>
</dbReference>
<dbReference type="PROSITE" id="PS50203">
    <property type="entry name" value="CALPAIN_CAT"/>
    <property type="match status" value="1"/>
</dbReference>
<evidence type="ECO:0000256" key="4">
    <source>
        <dbReference type="ARBA" id="ARBA00022807"/>
    </source>
</evidence>
<gene>
    <name evidence="7" type="ORF">Lboz_0576</name>
</gene>
<keyword evidence="8" id="KW-1185">Reference proteome</keyword>
<feature type="active site" evidence="5">
    <location>
        <position position="333"/>
    </location>
</feature>
<reference evidence="7 8" key="1">
    <citation type="submission" date="2015-11" db="EMBL/GenBank/DDBJ databases">
        <title>Genomic analysis of 38 Legionella species identifies large and diverse effector repertoires.</title>
        <authorList>
            <person name="Burstein D."/>
            <person name="Amaro F."/>
            <person name="Zusman T."/>
            <person name="Lifshitz Z."/>
            <person name="Cohen O."/>
            <person name="Gilbert J.A."/>
            <person name="Pupko T."/>
            <person name="Shuman H.A."/>
            <person name="Segal G."/>
        </authorList>
    </citation>
    <scope>NUCLEOTIDE SEQUENCE [LARGE SCALE GENOMIC DNA]</scope>
    <source>
        <strain evidence="7 8">WIGA</strain>
    </source>
</reference>
<dbReference type="InterPro" id="IPR038765">
    <property type="entry name" value="Papain-like_cys_pep_sf"/>
</dbReference>
<organism evidence="7 8">
    <name type="scientific">Legionella bozemanae</name>
    <name type="common">Fluoribacter bozemanae</name>
    <dbReference type="NCBI Taxonomy" id="447"/>
    <lineage>
        <taxon>Bacteria</taxon>
        <taxon>Pseudomonadati</taxon>
        <taxon>Pseudomonadota</taxon>
        <taxon>Gammaproteobacteria</taxon>
        <taxon>Legionellales</taxon>
        <taxon>Legionellaceae</taxon>
        <taxon>Legionella</taxon>
    </lineage>
</organism>
<keyword evidence="3 5" id="KW-0378">Hydrolase</keyword>
<comment type="caution">
    <text evidence="7">The sequence shown here is derived from an EMBL/GenBank/DDBJ whole genome shotgun (WGS) entry which is preliminary data.</text>
</comment>
<keyword evidence="4 5" id="KW-0788">Thiol protease</keyword>
<proteinExistence type="inferred from homology"/>
<dbReference type="InterPro" id="IPR001300">
    <property type="entry name" value="Peptidase_C2_calpain_cat"/>
</dbReference>
<dbReference type="PANTHER" id="PTHR10183">
    <property type="entry name" value="CALPAIN"/>
    <property type="match status" value="1"/>
</dbReference>
<evidence type="ECO:0000256" key="3">
    <source>
        <dbReference type="ARBA" id="ARBA00022801"/>
    </source>
</evidence>
<evidence type="ECO:0000259" key="6">
    <source>
        <dbReference type="PROSITE" id="PS50203"/>
    </source>
</evidence>
<dbReference type="SUPFAM" id="SSF54001">
    <property type="entry name" value="Cysteine proteinases"/>
    <property type="match status" value="1"/>
</dbReference>
<evidence type="ECO:0000313" key="7">
    <source>
        <dbReference type="EMBL" id="KTC76506.1"/>
    </source>
</evidence>
<dbReference type="Gene3D" id="3.90.70.10">
    <property type="entry name" value="Cysteine proteinases"/>
    <property type="match status" value="1"/>
</dbReference>
<dbReference type="PANTHER" id="PTHR10183:SF379">
    <property type="entry name" value="CALPAIN-5"/>
    <property type="match status" value="1"/>
</dbReference>
<dbReference type="GO" id="GO:0005737">
    <property type="term" value="C:cytoplasm"/>
    <property type="evidence" value="ECO:0007669"/>
    <property type="project" value="TreeGrafter"/>
</dbReference>